<proteinExistence type="predicted"/>
<accession>A0A1N7SCR8</accession>
<evidence type="ECO:0000313" key="2">
    <source>
        <dbReference type="EMBL" id="SIT45124.1"/>
    </source>
</evidence>
<dbReference type="Proteomes" id="UP000187012">
    <property type="component" value="Unassembled WGS sequence"/>
</dbReference>
<evidence type="ECO:0000256" key="1">
    <source>
        <dbReference type="SAM" id="MobiDB-lite"/>
    </source>
</evidence>
<sequence>MALALSLSLIKRVPDVALGLPGLLAWHLTETRHLLSTRRAASVPADETASDVLPQVRSAEKQPTESSMDSQVKPDVTVPLPPDRTSENSTRSTRGTSGTRSNRRAE</sequence>
<evidence type="ECO:0000313" key="3">
    <source>
        <dbReference type="Proteomes" id="UP000187012"/>
    </source>
</evidence>
<protein>
    <submittedName>
        <fullName evidence="2">Uncharacterized protein</fullName>
    </submittedName>
</protein>
<feature type="region of interest" description="Disordered" evidence="1">
    <location>
        <begin position="36"/>
        <end position="106"/>
    </location>
</feature>
<dbReference type="EMBL" id="CYGX02000053">
    <property type="protein sequence ID" value="SIT45124.1"/>
    <property type="molecule type" value="Genomic_DNA"/>
</dbReference>
<feature type="compositionally biased region" description="Low complexity" evidence="1">
    <location>
        <begin position="87"/>
        <end position="100"/>
    </location>
</feature>
<dbReference type="OrthoDB" id="7348988at2"/>
<dbReference type="AlphaFoldDB" id="A0A1N7SCR8"/>
<name>A0A1N7SCR8_9BURK</name>
<keyword evidence="3" id="KW-1185">Reference proteome</keyword>
<dbReference type="RefSeq" id="WP_094781826.1">
    <property type="nucleotide sequence ID" value="NZ_CYGX02000053.1"/>
</dbReference>
<gene>
    <name evidence="2" type="ORF">BN2475_530024</name>
</gene>
<reference evidence="2 3" key="1">
    <citation type="submission" date="2016-12" db="EMBL/GenBank/DDBJ databases">
        <authorList>
            <person name="Song W.-J."/>
            <person name="Kurnit D.M."/>
        </authorList>
    </citation>
    <scope>NUCLEOTIDE SEQUENCE [LARGE SCALE GENOMIC DNA]</scope>
    <source>
        <strain evidence="2 3">STM7296</strain>
    </source>
</reference>
<organism evidence="2 3">
    <name type="scientific">Paraburkholderia ribeironis</name>
    <dbReference type="NCBI Taxonomy" id="1247936"/>
    <lineage>
        <taxon>Bacteria</taxon>
        <taxon>Pseudomonadati</taxon>
        <taxon>Pseudomonadota</taxon>
        <taxon>Betaproteobacteria</taxon>
        <taxon>Burkholderiales</taxon>
        <taxon>Burkholderiaceae</taxon>
        <taxon>Paraburkholderia</taxon>
    </lineage>
</organism>